<accession>A0ABV1RY10</accession>
<keyword evidence="8" id="KW-1185">Reference proteome</keyword>
<proteinExistence type="predicted"/>
<dbReference type="Gene3D" id="2.60.40.1120">
    <property type="entry name" value="Carboxypeptidase-like, regulatory domain"/>
    <property type="match status" value="1"/>
</dbReference>
<dbReference type="SUPFAM" id="SSF48452">
    <property type="entry name" value="TPR-like"/>
    <property type="match status" value="1"/>
</dbReference>
<dbReference type="Gene3D" id="3.30.1330.60">
    <property type="entry name" value="OmpA-like domain"/>
    <property type="match status" value="1"/>
</dbReference>
<dbReference type="Proteomes" id="UP001476807">
    <property type="component" value="Unassembled WGS sequence"/>
</dbReference>
<dbReference type="InterPro" id="IPR011990">
    <property type="entry name" value="TPR-like_helical_dom_sf"/>
</dbReference>
<dbReference type="InterPro" id="IPR050330">
    <property type="entry name" value="Bact_OuterMem_StrucFunc"/>
</dbReference>
<dbReference type="CDD" id="cd07185">
    <property type="entry name" value="OmpA_C-like"/>
    <property type="match status" value="1"/>
</dbReference>
<gene>
    <name evidence="7" type="ORF">ABS362_15720</name>
</gene>
<keyword evidence="3" id="KW-0998">Cell outer membrane</keyword>
<keyword evidence="5" id="KW-0732">Signal</keyword>
<dbReference type="InterPro" id="IPR006664">
    <property type="entry name" value="OMP_bac"/>
</dbReference>
<evidence type="ECO:0000256" key="2">
    <source>
        <dbReference type="ARBA" id="ARBA00023136"/>
    </source>
</evidence>
<keyword evidence="2 4" id="KW-0472">Membrane</keyword>
<evidence type="ECO:0000313" key="8">
    <source>
        <dbReference type="Proteomes" id="UP001476807"/>
    </source>
</evidence>
<feature type="domain" description="OmpA-like" evidence="6">
    <location>
        <begin position="545"/>
        <end position="667"/>
    </location>
</feature>
<name>A0ABV1RY10_9BACT</name>
<dbReference type="Pfam" id="PF00691">
    <property type="entry name" value="OmpA"/>
    <property type="match status" value="1"/>
</dbReference>
<evidence type="ECO:0000256" key="4">
    <source>
        <dbReference type="PROSITE-ProRule" id="PRU00473"/>
    </source>
</evidence>
<dbReference type="SUPFAM" id="SSF103088">
    <property type="entry name" value="OmpA-like"/>
    <property type="match status" value="1"/>
</dbReference>
<dbReference type="InterPro" id="IPR006665">
    <property type="entry name" value="OmpA-like"/>
</dbReference>
<organism evidence="7 8">
    <name type="scientific">Pontibacter populi</name>
    <dbReference type="NCBI Taxonomy" id="890055"/>
    <lineage>
        <taxon>Bacteria</taxon>
        <taxon>Pseudomonadati</taxon>
        <taxon>Bacteroidota</taxon>
        <taxon>Cytophagia</taxon>
        <taxon>Cytophagales</taxon>
        <taxon>Hymenobacteraceae</taxon>
        <taxon>Pontibacter</taxon>
    </lineage>
</organism>
<reference evidence="7 8" key="1">
    <citation type="submission" date="2024-06" db="EMBL/GenBank/DDBJ databases">
        <title>Pontibacter populi HYL7-15.</title>
        <authorList>
            <person name="Kim M.K."/>
        </authorList>
    </citation>
    <scope>NUCLEOTIDE SEQUENCE [LARGE SCALE GENOMIC DNA]</scope>
    <source>
        <strain evidence="7 8">HYL7-15</strain>
    </source>
</reference>
<evidence type="ECO:0000256" key="5">
    <source>
        <dbReference type="SAM" id="SignalP"/>
    </source>
</evidence>
<dbReference type="Gene3D" id="1.25.40.10">
    <property type="entry name" value="Tetratricopeptide repeat domain"/>
    <property type="match status" value="1"/>
</dbReference>
<protein>
    <submittedName>
        <fullName evidence="7">OmpA family protein</fullName>
    </submittedName>
</protein>
<feature type="chain" id="PRO_5046474893" evidence="5">
    <location>
        <begin position="29"/>
        <end position="670"/>
    </location>
</feature>
<evidence type="ECO:0000313" key="7">
    <source>
        <dbReference type="EMBL" id="MER2999002.1"/>
    </source>
</evidence>
<comment type="caution">
    <text evidence="7">The sequence shown here is derived from an EMBL/GenBank/DDBJ whole genome shotgun (WGS) entry which is preliminary data.</text>
</comment>
<evidence type="ECO:0000256" key="3">
    <source>
        <dbReference type="ARBA" id="ARBA00023237"/>
    </source>
</evidence>
<dbReference type="PANTHER" id="PTHR30329:SF21">
    <property type="entry name" value="LIPOPROTEIN YIAD-RELATED"/>
    <property type="match status" value="1"/>
</dbReference>
<sequence length="670" mass="74876">MIYQITRKYCLSLILLGVMLVFAQIAKAQDTQQADKHFNEFEFSLALDEYKAILDQGEPSLKVVQRIADIYRILNNSKEAEFWYAQVITFAGADPSVYFLYAESAKRNGNYEKAKQLFLEYSKRVPGQAALAQQMAASCDTSMKWIRNPRPFRVWKEKSLNSDGADFSPFKAKDGLYFASDRLQGKGEAQSARYAWTGNGFIQMYFAPAKSDTTWDKPVALPSAINTTYHNGPAVSLEKDNTLYFTRTRAVRREIKKNSDPTSWFQGAEGGTHINRLGIYTAVKKGSKWKKVKAFKYNNTDQFSIGHPALNADGTMLYFVSDMPGGLGETDIYYSERQANGEWSSPVNAGNKINTTGRESFPSVGADGVLYFSSDGHMGMGGLDLFKAIGPHKAWTAVENMKYPFNTSHDDLGLVMDASGKTGMLSSGRFATDGFDDILSFVENRLPCTIAGKTIEFVADAQNRGKKVEQVVGNVMLQITEAGSDAKPIELTSDAEGNFTFPVFAGATYTIRGAKPNYLTQTITVSPDCRNTTDSVKVEMVFNRDTPNRPIVIENIYYDLDKYEITAQAAVELDKLVQTLKDNPAIVIELSSHTDSRQTNYYNQMLSDLRANAAVDYLVLKGIDRSRLVPKGYGETQLINKCKDGVYCPEDMHQENRRTEFKILRKVNNL</sequence>
<evidence type="ECO:0000256" key="1">
    <source>
        <dbReference type="ARBA" id="ARBA00004442"/>
    </source>
</evidence>
<comment type="subcellular location">
    <subcellularLocation>
        <location evidence="1">Cell outer membrane</location>
    </subcellularLocation>
</comment>
<dbReference type="PROSITE" id="PS51123">
    <property type="entry name" value="OMPA_2"/>
    <property type="match status" value="1"/>
</dbReference>
<dbReference type="PRINTS" id="PR01021">
    <property type="entry name" value="OMPADOMAIN"/>
</dbReference>
<feature type="signal peptide" evidence="5">
    <location>
        <begin position="1"/>
        <end position="28"/>
    </location>
</feature>
<evidence type="ECO:0000259" key="6">
    <source>
        <dbReference type="PROSITE" id="PS51123"/>
    </source>
</evidence>
<dbReference type="SUPFAM" id="SSF82171">
    <property type="entry name" value="DPP6 N-terminal domain-like"/>
    <property type="match status" value="1"/>
</dbReference>
<dbReference type="PANTHER" id="PTHR30329">
    <property type="entry name" value="STATOR ELEMENT OF FLAGELLAR MOTOR COMPLEX"/>
    <property type="match status" value="1"/>
</dbReference>
<dbReference type="Pfam" id="PF07676">
    <property type="entry name" value="PD40"/>
    <property type="match status" value="2"/>
</dbReference>
<dbReference type="RefSeq" id="WP_350413545.1">
    <property type="nucleotide sequence ID" value="NZ_JBEOKT010000017.1"/>
</dbReference>
<dbReference type="SUPFAM" id="SSF49478">
    <property type="entry name" value="Cna protein B-type domain"/>
    <property type="match status" value="1"/>
</dbReference>
<dbReference type="InterPro" id="IPR011659">
    <property type="entry name" value="WD40"/>
</dbReference>
<dbReference type="InterPro" id="IPR036737">
    <property type="entry name" value="OmpA-like_sf"/>
</dbReference>
<dbReference type="EMBL" id="JBEOKT010000017">
    <property type="protein sequence ID" value="MER2999002.1"/>
    <property type="molecule type" value="Genomic_DNA"/>
</dbReference>